<dbReference type="RefSeq" id="WP_163587438.1">
    <property type="nucleotide sequence ID" value="NZ_CP040853.1"/>
</dbReference>
<dbReference type="EMBL" id="CP040853">
    <property type="protein sequence ID" value="QIA91110.1"/>
    <property type="molecule type" value="Genomic_DNA"/>
</dbReference>
<protein>
    <submittedName>
        <fullName evidence="2">Uncharacterized protein</fullName>
    </submittedName>
</protein>
<gene>
    <name evidence="2" type="ORF">FEE40_12940</name>
</gene>
<reference evidence="2 3" key="1">
    <citation type="journal article" date="2019" name="Nat. Med.">
        <title>Preventing dysbiosis of the neonatal mouse intestinal microbiome protects against late-onset sepsis.</title>
        <authorList>
            <person name="Singer J.R."/>
            <person name="Blosser E.G."/>
            <person name="Zindl C.L."/>
            <person name="Silberger D.J."/>
            <person name="Conlan S."/>
            <person name="Laufer V.A."/>
            <person name="DiToro D."/>
            <person name="Deming C."/>
            <person name="Kumar R."/>
            <person name="Morrow C.D."/>
            <person name="Segre J.A."/>
            <person name="Gray M.J."/>
            <person name="Randolph D.A."/>
            <person name="Weaver C.T."/>
        </authorList>
    </citation>
    <scope>NUCLEOTIDE SEQUENCE [LARGE SCALE GENOMIC DNA]</scope>
    <source>
        <strain evidence="2 3">V10</strain>
    </source>
</reference>
<organism evidence="2 3">
    <name type="scientific">Ligilactobacillus murinus</name>
    <dbReference type="NCBI Taxonomy" id="1622"/>
    <lineage>
        <taxon>Bacteria</taxon>
        <taxon>Bacillati</taxon>
        <taxon>Bacillota</taxon>
        <taxon>Bacilli</taxon>
        <taxon>Lactobacillales</taxon>
        <taxon>Lactobacillaceae</taxon>
        <taxon>Ligilactobacillus</taxon>
    </lineage>
</organism>
<sequence length="639" mass="72257">MFNRKNTNTKLSRKEKKEIKKRQKNRKKKMAAFEGEEGFVGKAGFVEYDGYVKSEETGDYITVYDVLVKYGTHNPESPGWYTQFIPSSQITNGDIWFGHREKGMGKSTENTIFSTTINSRQKTQFSMKAPKDIREQSKRDLERADIALVHELSKAEEHIIDSDIVLVVRAKSPEKLELAIKELRQNYKDNGISGFMFLRKTSRILESLHNIFVSISADERHNSDVQTVAATRLFFPSSGFLDEEGGVFVGTDVHSFVINNPSIINFSGIRHAVIRTGGVKGNVSIGGLEGARMVSNYGSALAHVIVEDNYLTAGTRTHFINLVNFSYHFPDAKVFDMSKYTINSLEVYGSKDTVTQAANANFDKVIEIMLLLIDQKETDLNIKATLNSLLVDWMTHRANGNGMYTEDPLTEPTLAWRILATDRHENYPTLSDFIPELQMLVARRSKDGERATEKANLIYESISTANRRYPQIFKEKTNIPDTFLSNDRNIYYDLSTINTKNVRSATFLNVLAYVVNRAKSGDMVVITGLDNIKVDPSILKTYRDVLDDKNIGLITTFEDRENQDVNIDTMSPFTNTLVTQDLVVLGGVISSTLPKINESFGKELPDIVSDDLKENVPSRFYIYRKRDFGNAVIDTHLIL</sequence>
<evidence type="ECO:0000256" key="1">
    <source>
        <dbReference type="SAM" id="MobiDB-lite"/>
    </source>
</evidence>
<feature type="compositionally biased region" description="Basic residues" evidence="1">
    <location>
        <begin position="11"/>
        <end position="27"/>
    </location>
</feature>
<evidence type="ECO:0000313" key="3">
    <source>
        <dbReference type="Proteomes" id="UP000463931"/>
    </source>
</evidence>
<dbReference type="AlphaFoldDB" id="A0AAE6WKG5"/>
<feature type="region of interest" description="Disordered" evidence="1">
    <location>
        <begin position="1"/>
        <end position="27"/>
    </location>
</feature>
<name>A0AAE6WKG5_9LACO</name>
<evidence type="ECO:0000313" key="2">
    <source>
        <dbReference type="EMBL" id="QIA91110.1"/>
    </source>
</evidence>
<keyword evidence="2" id="KW-0614">Plasmid</keyword>
<dbReference type="Proteomes" id="UP000463931">
    <property type="component" value="Plasmid unnamed"/>
</dbReference>
<accession>A0AAE6WKG5</accession>
<proteinExistence type="predicted"/>
<geneLocation type="plasmid" evidence="2 3">
    <name>unnamed</name>
</geneLocation>